<gene>
    <name evidence="1" type="ORF">NUW54_g7494</name>
</gene>
<reference evidence="1" key="1">
    <citation type="submission" date="2022-08" db="EMBL/GenBank/DDBJ databases">
        <title>Genome Sequence of Pycnoporus sanguineus.</title>
        <authorList>
            <person name="Buettner E."/>
        </authorList>
    </citation>
    <scope>NUCLEOTIDE SEQUENCE</scope>
    <source>
        <strain evidence="1">CG-C14</strain>
    </source>
</reference>
<sequence length="398" mass="43206">MQWFQIPSEAIRTAVRTPGIYGGEVLSTQASAVAGRRYGTERPPNPKTSWQPRIELRTMRVITLPAHRHTRSARQMGRLAMSVRSSEVSGWEQNLFPSKRTMPTIGDGRGAAASEAQNLAGRPACARVAARHLPHRIIRLPGADILTDFTEQPVLFHAVRTAYRTVSVPSLSSLGNDGGAGCDCILPAHEMTHDCSERLLPHPETAATVKFYSLQAEQDVKPENVGESTECLCQPSAGSDEQCILRETVLEATIPRPPSVSQYAVTIARSDQDGRWLQPQVFYNSLHLVSAAESSMTSTGRAPTEGLAAYTPLITSSSSVVSNGDLVIGGAVAEADSDSRSLSKVDLSTLTRTSYITLGLLTATHLLLLLTLLLIVKTQNEPKKRRLPRGVDRQPREA</sequence>
<organism evidence="1 2">
    <name type="scientific">Trametes sanguinea</name>
    <dbReference type="NCBI Taxonomy" id="158606"/>
    <lineage>
        <taxon>Eukaryota</taxon>
        <taxon>Fungi</taxon>
        <taxon>Dikarya</taxon>
        <taxon>Basidiomycota</taxon>
        <taxon>Agaricomycotina</taxon>
        <taxon>Agaricomycetes</taxon>
        <taxon>Polyporales</taxon>
        <taxon>Polyporaceae</taxon>
        <taxon>Trametes</taxon>
    </lineage>
</organism>
<comment type="caution">
    <text evidence="1">The sequence shown here is derived from an EMBL/GenBank/DDBJ whole genome shotgun (WGS) entry which is preliminary data.</text>
</comment>
<keyword evidence="2" id="KW-1185">Reference proteome</keyword>
<accession>A0ACC1PK20</accession>
<name>A0ACC1PK20_9APHY</name>
<proteinExistence type="predicted"/>
<dbReference type="EMBL" id="JANSHE010002159">
    <property type="protein sequence ID" value="KAJ2994772.1"/>
    <property type="molecule type" value="Genomic_DNA"/>
</dbReference>
<dbReference type="Proteomes" id="UP001144978">
    <property type="component" value="Unassembled WGS sequence"/>
</dbReference>
<evidence type="ECO:0000313" key="1">
    <source>
        <dbReference type="EMBL" id="KAJ2994772.1"/>
    </source>
</evidence>
<protein>
    <submittedName>
        <fullName evidence="1">Uncharacterized protein</fullName>
    </submittedName>
</protein>
<evidence type="ECO:0000313" key="2">
    <source>
        <dbReference type="Proteomes" id="UP001144978"/>
    </source>
</evidence>